<protein>
    <submittedName>
        <fullName evidence="1">Uncharacterized protein</fullName>
    </submittedName>
</protein>
<dbReference type="EMBL" id="AYKW01000003">
    <property type="protein sequence ID" value="PIL35351.1"/>
    <property type="molecule type" value="Genomic_DNA"/>
</dbReference>
<dbReference type="Proteomes" id="UP000230002">
    <property type="component" value="Unassembled WGS sequence"/>
</dbReference>
<organism evidence="1 2">
    <name type="scientific">Ganoderma sinense ZZ0214-1</name>
    <dbReference type="NCBI Taxonomy" id="1077348"/>
    <lineage>
        <taxon>Eukaryota</taxon>
        <taxon>Fungi</taxon>
        <taxon>Dikarya</taxon>
        <taxon>Basidiomycota</taxon>
        <taxon>Agaricomycotina</taxon>
        <taxon>Agaricomycetes</taxon>
        <taxon>Polyporales</taxon>
        <taxon>Polyporaceae</taxon>
        <taxon>Ganoderma</taxon>
    </lineage>
</organism>
<accession>A0A2G8SNL4</accession>
<gene>
    <name evidence="1" type="ORF">GSI_02077</name>
</gene>
<sequence>MLVEEGEGGRAIWEGDRRLCEEEARPLQSEVLSPVRDARVFALPRGADGMCALDPDLVHDGLREEDVPVGGVLHEEAVLDNLAHHLVVRQAAGQEEGEDEGAVECRRRELVKEFRHLVHAVQDLRYTCNAEVGRRGKGQMSVCSDDRDHVSRNISPMMCLVVSIGDLVDLIPPDIPGCGDGAIAIPAGTSKPPASDAANNAGFLTSSSDLPVALSRSSRSIASPRRMSSRMLRLPLWSSVDFQCARAEISAIASSASSGQPESPSMRSSECCALDIGLRPLLAQKPAPPPKSRLYSDRKRGGCMSVMLEKMSEYCSRLARNTHRK</sequence>
<reference evidence="1 2" key="1">
    <citation type="journal article" date="2015" name="Sci. Rep.">
        <title>Chromosome-level genome map provides insights into diverse defense mechanisms in the medicinal fungus Ganoderma sinense.</title>
        <authorList>
            <person name="Zhu Y."/>
            <person name="Xu J."/>
            <person name="Sun C."/>
            <person name="Zhou S."/>
            <person name="Xu H."/>
            <person name="Nelson D.R."/>
            <person name="Qian J."/>
            <person name="Song J."/>
            <person name="Luo H."/>
            <person name="Xiang L."/>
            <person name="Li Y."/>
            <person name="Xu Z."/>
            <person name="Ji A."/>
            <person name="Wang L."/>
            <person name="Lu S."/>
            <person name="Hayward A."/>
            <person name="Sun W."/>
            <person name="Li X."/>
            <person name="Schwartz D.C."/>
            <person name="Wang Y."/>
            <person name="Chen S."/>
        </authorList>
    </citation>
    <scope>NUCLEOTIDE SEQUENCE [LARGE SCALE GENOMIC DNA]</scope>
    <source>
        <strain evidence="1 2">ZZ0214-1</strain>
    </source>
</reference>
<comment type="caution">
    <text evidence="1">The sequence shown here is derived from an EMBL/GenBank/DDBJ whole genome shotgun (WGS) entry which is preliminary data.</text>
</comment>
<keyword evidence="2" id="KW-1185">Reference proteome</keyword>
<evidence type="ECO:0000313" key="2">
    <source>
        <dbReference type="Proteomes" id="UP000230002"/>
    </source>
</evidence>
<proteinExistence type="predicted"/>
<evidence type="ECO:0000313" key="1">
    <source>
        <dbReference type="EMBL" id="PIL35351.1"/>
    </source>
</evidence>
<name>A0A2G8SNL4_9APHY</name>
<dbReference type="AlphaFoldDB" id="A0A2G8SNL4"/>